<accession>A0ABW5TMH1</accession>
<evidence type="ECO:0000256" key="4">
    <source>
        <dbReference type="ARBA" id="ARBA00023136"/>
    </source>
</evidence>
<dbReference type="Pfam" id="PF26002">
    <property type="entry name" value="Beta-barrel_AprE"/>
    <property type="match status" value="1"/>
</dbReference>
<keyword evidence="2 5" id="KW-0812">Transmembrane</keyword>
<sequence>MPITEEQNLHSEEVQEIITDTPPWLLRWGLTVFFLVLVSIILFAAFIKMPDKVNGKLIIESANKPEEIIAHTQGKLTHLFVKENSLVDSFAILGYMESNAKPEQVLQINSLMDTIQKFASTNNLESLSNLNLINPQHLGELQNPFLIFSQSFIEFKTFLSRGYNSQKRFAILKEISDLGLQKQRLFNQQKIYEQDFEIATKEFEANKKLLEGKVISSLEYKREESKYLNKKIPLENIESSILGNQSSQNLKKQELEDLANQIQIQKLNFLAKVNQFKSEIDSWKLNHVLQAKTNGKVVFNRFLKQGDFVEPNKVLFYISNKNNGGFIGEMAIGQYALGKVKEGQNVVVRLNAFPYQEYGVLNGKISYLSNQTVSDSIYIARVVFENGAITSYKKRLDLKNGLVAEAEIITKKRSLLTKLFGSLYAMFSNE</sequence>
<dbReference type="InterPro" id="IPR058982">
    <property type="entry name" value="Beta-barrel_AprE"/>
</dbReference>
<dbReference type="EMBL" id="JBHULV010000008">
    <property type="protein sequence ID" value="MFD2730495.1"/>
    <property type="molecule type" value="Genomic_DNA"/>
</dbReference>
<keyword evidence="8" id="KW-1185">Reference proteome</keyword>
<evidence type="ECO:0000256" key="5">
    <source>
        <dbReference type="SAM" id="Phobius"/>
    </source>
</evidence>
<name>A0ABW5TMH1_9SPHI</name>
<evidence type="ECO:0000259" key="6">
    <source>
        <dbReference type="Pfam" id="PF26002"/>
    </source>
</evidence>
<organism evidence="7 8">
    <name type="scientific">Pedobacter alpinus</name>
    <dbReference type="NCBI Taxonomy" id="1590643"/>
    <lineage>
        <taxon>Bacteria</taxon>
        <taxon>Pseudomonadati</taxon>
        <taxon>Bacteroidota</taxon>
        <taxon>Sphingobacteriia</taxon>
        <taxon>Sphingobacteriales</taxon>
        <taxon>Sphingobacteriaceae</taxon>
        <taxon>Pedobacter</taxon>
    </lineage>
</organism>
<keyword evidence="4 5" id="KW-0472">Membrane</keyword>
<dbReference type="PRINTS" id="PR01490">
    <property type="entry name" value="RTXTOXIND"/>
</dbReference>
<dbReference type="RefSeq" id="WP_379040747.1">
    <property type="nucleotide sequence ID" value="NZ_JBHSKW010000005.1"/>
</dbReference>
<evidence type="ECO:0000313" key="7">
    <source>
        <dbReference type="EMBL" id="MFD2730495.1"/>
    </source>
</evidence>
<dbReference type="PANTHER" id="PTHR30386:SF26">
    <property type="entry name" value="TRANSPORT PROTEIN COMB"/>
    <property type="match status" value="1"/>
</dbReference>
<evidence type="ECO:0000313" key="8">
    <source>
        <dbReference type="Proteomes" id="UP001597546"/>
    </source>
</evidence>
<reference evidence="8" key="1">
    <citation type="journal article" date="2019" name="Int. J. Syst. Evol. Microbiol.">
        <title>The Global Catalogue of Microorganisms (GCM) 10K type strain sequencing project: providing services to taxonomists for standard genome sequencing and annotation.</title>
        <authorList>
            <consortium name="The Broad Institute Genomics Platform"/>
            <consortium name="The Broad Institute Genome Sequencing Center for Infectious Disease"/>
            <person name="Wu L."/>
            <person name="Ma J."/>
        </authorList>
    </citation>
    <scope>NUCLEOTIDE SEQUENCE [LARGE SCALE GENOMIC DNA]</scope>
    <source>
        <strain evidence="8">KCTC 42456</strain>
    </source>
</reference>
<evidence type="ECO:0000256" key="2">
    <source>
        <dbReference type="ARBA" id="ARBA00022692"/>
    </source>
</evidence>
<feature type="domain" description="AprE-like beta-barrel" evidence="6">
    <location>
        <begin position="330"/>
        <end position="410"/>
    </location>
</feature>
<evidence type="ECO:0000256" key="3">
    <source>
        <dbReference type="ARBA" id="ARBA00022989"/>
    </source>
</evidence>
<evidence type="ECO:0000256" key="1">
    <source>
        <dbReference type="ARBA" id="ARBA00004167"/>
    </source>
</evidence>
<protein>
    <submittedName>
        <fullName evidence="7">HlyD family secretion protein</fullName>
    </submittedName>
</protein>
<dbReference type="PANTHER" id="PTHR30386">
    <property type="entry name" value="MEMBRANE FUSION SUBUNIT OF EMRAB-TOLC MULTIDRUG EFFLUX PUMP"/>
    <property type="match status" value="1"/>
</dbReference>
<gene>
    <name evidence="7" type="ORF">ACFSSE_02160</name>
</gene>
<comment type="caution">
    <text evidence="7">The sequence shown here is derived from an EMBL/GenBank/DDBJ whole genome shotgun (WGS) entry which is preliminary data.</text>
</comment>
<dbReference type="Proteomes" id="UP001597546">
    <property type="component" value="Unassembled WGS sequence"/>
</dbReference>
<proteinExistence type="predicted"/>
<dbReference type="InterPro" id="IPR050739">
    <property type="entry name" value="MFP"/>
</dbReference>
<comment type="subcellular location">
    <subcellularLocation>
        <location evidence="1">Membrane</location>
        <topology evidence="1">Single-pass membrane protein</topology>
    </subcellularLocation>
</comment>
<dbReference type="Gene3D" id="2.40.30.170">
    <property type="match status" value="1"/>
</dbReference>
<feature type="transmembrane region" description="Helical" evidence="5">
    <location>
        <begin position="25"/>
        <end position="47"/>
    </location>
</feature>
<keyword evidence="3 5" id="KW-1133">Transmembrane helix</keyword>